<feature type="transmembrane region" description="Helical" evidence="1">
    <location>
        <begin position="70"/>
        <end position="87"/>
    </location>
</feature>
<accession>A0A3N1CTB0</accession>
<feature type="transmembrane region" description="Helical" evidence="1">
    <location>
        <begin position="206"/>
        <end position="225"/>
    </location>
</feature>
<gene>
    <name evidence="2" type="ORF">EDD29_2068</name>
</gene>
<comment type="caution">
    <text evidence="2">The sequence shown here is derived from an EMBL/GenBank/DDBJ whole genome shotgun (WGS) entry which is preliminary data.</text>
</comment>
<keyword evidence="1" id="KW-0812">Transmembrane</keyword>
<keyword evidence="1" id="KW-0472">Membrane</keyword>
<sequence length="289" mass="29707">MSGYGQGERARRADPHTTGMIISARGVAHTVLAAVVVLAAVALAGTWETPFGGANEWQAWDGQSVTKQGARVFSAVLFGIAGWYLVVRRGAVVVGGIALAFALGQTALAACAGLMIAEVILEPGSDTLLEKGALYAMLSFPPATLFLIALLWAFFPAGRLPDGRGAATLLALAPGFAGCLAGLAVYPAGKLELVEDPMLLALYGEWLGGFGLLLSALVLGLRAFARDEPRRALLLLCPPALLIAVSAPNLTTHGPYLCAVATVLALAVVVRTTPRAALEPAGDPEAAVS</sequence>
<feature type="transmembrane region" description="Helical" evidence="1">
    <location>
        <begin position="133"/>
        <end position="155"/>
    </location>
</feature>
<dbReference type="Proteomes" id="UP000272400">
    <property type="component" value="Unassembled WGS sequence"/>
</dbReference>
<organism evidence="2 3">
    <name type="scientific">Actinocorallia herbida</name>
    <dbReference type="NCBI Taxonomy" id="58109"/>
    <lineage>
        <taxon>Bacteria</taxon>
        <taxon>Bacillati</taxon>
        <taxon>Actinomycetota</taxon>
        <taxon>Actinomycetes</taxon>
        <taxon>Streptosporangiales</taxon>
        <taxon>Thermomonosporaceae</taxon>
        <taxon>Actinocorallia</taxon>
    </lineage>
</organism>
<keyword evidence="1" id="KW-1133">Transmembrane helix</keyword>
<reference evidence="2 3" key="1">
    <citation type="submission" date="2018-11" db="EMBL/GenBank/DDBJ databases">
        <title>Sequencing the genomes of 1000 actinobacteria strains.</title>
        <authorList>
            <person name="Klenk H.-P."/>
        </authorList>
    </citation>
    <scope>NUCLEOTIDE SEQUENCE [LARGE SCALE GENOMIC DNA]</scope>
    <source>
        <strain evidence="2 3">DSM 44254</strain>
    </source>
</reference>
<feature type="transmembrane region" description="Helical" evidence="1">
    <location>
        <begin position="99"/>
        <end position="121"/>
    </location>
</feature>
<keyword evidence="3" id="KW-1185">Reference proteome</keyword>
<evidence type="ECO:0000313" key="3">
    <source>
        <dbReference type="Proteomes" id="UP000272400"/>
    </source>
</evidence>
<feature type="transmembrane region" description="Helical" evidence="1">
    <location>
        <begin position="167"/>
        <end position="186"/>
    </location>
</feature>
<evidence type="ECO:0000256" key="1">
    <source>
        <dbReference type="SAM" id="Phobius"/>
    </source>
</evidence>
<name>A0A3N1CTB0_9ACTN</name>
<dbReference type="EMBL" id="RJKE01000001">
    <property type="protein sequence ID" value="ROO84541.1"/>
    <property type="molecule type" value="Genomic_DNA"/>
</dbReference>
<feature type="transmembrane region" description="Helical" evidence="1">
    <location>
        <begin position="21"/>
        <end position="47"/>
    </location>
</feature>
<proteinExistence type="predicted"/>
<evidence type="ECO:0000313" key="2">
    <source>
        <dbReference type="EMBL" id="ROO84541.1"/>
    </source>
</evidence>
<dbReference type="AlphaFoldDB" id="A0A3N1CTB0"/>
<protein>
    <submittedName>
        <fullName evidence="2">Uncharacterized protein</fullName>
    </submittedName>
</protein>